<organism evidence="1 2">
    <name type="scientific">Thermanaerothrix daxensis</name>
    <dbReference type="NCBI Taxonomy" id="869279"/>
    <lineage>
        <taxon>Bacteria</taxon>
        <taxon>Bacillati</taxon>
        <taxon>Chloroflexota</taxon>
        <taxon>Anaerolineae</taxon>
        <taxon>Anaerolineales</taxon>
        <taxon>Anaerolineaceae</taxon>
        <taxon>Thermanaerothrix</taxon>
    </lineage>
</organism>
<dbReference type="Proteomes" id="UP000050544">
    <property type="component" value="Unassembled WGS sequence"/>
</dbReference>
<reference evidence="1 2" key="1">
    <citation type="submission" date="2015-07" db="EMBL/GenBank/DDBJ databases">
        <title>Whole genome sequence of Thermanaerothrix daxensis DSM 23592.</title>
        <authorList>
            <person name="Hemp J."/>
            <person name="Ward L.M."/>
            <person name="Pace L.A."/>
            <person name="Fischer W.W."/>
        </authorList>
    </citation>
    <scope>NUCLEOTIDE SEQUENCE [LARGE SCALE GENOMIC DNA]</scope>
    <source>
        <strain evidence="1 2">GNS-1</strain>
    </source>
</reference>
<dbReference type="EMBL" id="LGKO01000006">
    <property type="protein sequence ID" value="KPL82167.1"/>
    <property type="molecule type" value="Genomic_DNA"/>
</dbReference>
<protein>
    <submittedName>
        <fullName evidence="1">Uncharacterized protein</fullName>
    </submittedName>
</protein>
<evidence type="ECO:0000313" key="2">
    <source>
        <dbReference type="Proteomes" id="UP000050544"/>
    </source>
</evidence>
<keyword evidence="2" id="KW-1185">Reference proteome</keyword>
<dbReference type="AlphaFoldDB" id="A0A0P6XZY1"/>
<comment type="caution">
    <text evidence="1">The sequence shown here is derived from an EMBL/GenBank/DDBJ whole genome shotgun (WGS) entry which is preliminary data.</text>
</comment>
<name>A0A0P6XZY1_9CHLR</name>
<accession>A0A0P6XZY1</accession>
<proteinExistence type="predicted"/>
<evidence type="ECO:0000313" key="1">
    <source>
        <dbReference type="EMBL" id="KPL82167.1"/>
    </source>
</evidence>
<gene>
    <name evidence="1" type="ORF">SE15_13900</name>
</gene>
<sequence length="159" mass="17744">MTISIAATAARCRQQWERGVSRRGSPKTCSRNLCGLLRRNKNLGTGDIGWIGVSVGISLPDQFIVDKYITDKHIPQQAIVTIDFGHILDQGNFFTLDQTPIGFGSLIVEIITPLRRIYADIANTKSLITNANVNRVPIDNSSDGSDFAFGVFWNTRYRW</sequence>